<dbReference type="EMBL" id="SIJB01000013">
    <property type="protein sequence ID" value="NBI28343.1"/>
    <property type="molecule type" value="Genomic_DNA"/>
</dbReference>
<sequence>MKGRLIKYISIMLCLTLIGVTSINPSYALDNKNLNTITTVESFSVDTTTYLEGVFKKDGYKHVNSITVIEDSSKKILTKLYTIEDYYDLDDNFTKSIVKYSEYRNDYKTGKAKEKVKEKEYNSPKTIKIKSHHKDKKNDSFILSLEEEQELSDYIIKSSKELSIEKSDYVESIGFTKESIEELKKEISQIKMDVDLSSIMKLEKNLVQIASHEGNCPVRSGVVEMCGGFDNYYNHDLSSSEFTAQVFADIEPNKYYRITGSTAGSSLNANTLNNFKGYIDDYDEYFFDGMDTEESIHEQEGKEFLWTLVGLAVFIAGWTTGPIGWVTACAQLVGMIGVLAGITSTSYATNQRLTFSKRTAEMLESARYTALSSTSKWENVDYDYVRGF</sequence>
<accession>A0A6N9Q0S2</accession>
<comment type="caution">
    <text evidence="1">The sequence shown here is derived from an EMBL/GenBank/DDBJ whole genome shotgun (WGS) entry which is preliminary data.</text>
</comment>
<dbReference type="AlphaFoldDB" id="A0A6N9Q0S2"/>
<dbReference type="Proteomes" id="UP000448943">
    <property type="component" value="Unassembled WGS sequence"/>
</dbReference>
<dbReference type="OrthoDB" id="2876929at2"/>
<reference evidence="1 2" key="1">
    <citation type="submission" date="2019-01" db="EMBL/GenBank/DDBJ databases">
        <title>Chengkuizengella sp. nov., isolated from deep-sea sediment of East Pacific Ocean.</title>
        <authorList>
            <person name="Yang J."/>
            <person name="Lai Q."/>
            <person name="Shao Z."/>
        </authorList>
    </citation>
    <scope>NUCLEOTIDE SEQUENCE [LARGE SCALE GENOMIC DNA]</scope>
    <source>
        <strain evidence="1 2">YPA3-1-1</strain>
    </source>
</reference>
<evidence type="ECO:0000313" key="1">
    <source>
        <dbReference type="EMBL" id="NBI28343.1"/>
    </source>
</evidence>
<name>A0A6N9Q0S2_9BACL</name>
<gene>
    <name evidence="1" type="ORF">ERL59_05180</name>
</gene>
<dbReference type="RefSeq" id="WP_160645133.1">
    <property type="nucleotide sequence ID" value="NZ_SIJB01000013.1"/>
</dbReference>
<evidence type="ECO:0000313" key="2">
    <source>
        <dbReference type="Proteomes" id="UP000448943"/>
    </source>
</evidence>
<protein>
    <submittedName>
        <fullName evidence="1">Uncharacterized protein</fullName>
    </submittedName>
</protein>
<organism evidence="1 2">
    <name type="scientific">Chengkuizengella marina</name>
    <dbReference type="NCBI Taxonomy" id="2507566"/>
    <lineage>
        <taxon>Bacteria</taxon>
        <taxon>Bacillati</taxon>
        <taxon>Bacillota</taxon>
        <taxon>Bacilli</taxon>
        <taxon>Bacillales</taxon>
        <taxon>Paenibacillaceae</taxon>
        <taxon>Chengkuizengella</taxon>
    </lineage>
</organism>
<keyword evidence="2" id="KW-1185">Reference proteome</keyword>
<proteinExistence type="predicted"/>